<dbReference type="PANTHER" id="PTHR45662:SF8">
    <property type="entry name" value="PHOSPHATIDYLINOSITIDE PHOSPHATASE SAC2"/>
    <property type="match status" value="1"/>
</dbReference>
<dbReference type="PANTHER" id="PTHR45662">
    <property type="entry name" value="PHOSPHATIDYLINOSITIDE PHOSPHATASE SAC1"/>
    <property type="match status" value="1"/>
</dbReference>
<evidence type="ECO:0000259" key="1">
    <source>
        <dbReference type="PROSITE" id="PS50275"/>
    </source>
</evidence>
<name>A0A183E0A6_9BILA</name>
<dbReference type="Pfam" id="PF02383">
    <property type="entry name" value="Syja_N"/>
    <property type="match status" value="1"/>
</dbReference>
<evidence type="ECO:0000313" key="4">
    <source>
        <dbReference type="WBParaSite" id="GPUH_0001441601-mRNA-1"/>
    </source>
</evidence>
<dbReference type="GO" id="GO:2001135">
    <property type="term" value="P:regulation of endocytic recycling"/>
    <property type="evidence" value="ECO:0007669"/>
    <property type="project" value="TreeGrafter"/>
</dbReference>
<dbReference type="WBParaSite" id="GPUH_0001441601-mRNA-1">
    <property type="protein sequence ID" value="GPUH_0001441601-mRNA-1"/>
    <property type="gene ID" value="GPUH_0001441601"/>
</dbReference>
<dbReference type="GO" id="GO:0043812">
    <property type="term" value="F:phosphatidylinositol-4-phosphate phosphatase activity"/>
    <property type="evidence" value="ECO:0007669"/>
    <property type="project" value="TreeGrafter"/>
</dbReference>
<sequence length="360" mass="40795">MLENECYLLLATQCTAIATYPCTNDVISHIDRVVAVPVEKEGSPAKLDAPSSKLEKIKNSQKKVIQYVTGKGNTIRLIDEILRLFNDSGDFYICFNRDITLNTQKNFSTKQTNKCFFWNRAMLADLYDDNGFPLPGTDDWIVPICQGFVVEKKVSLEAETELKITLISRRSVNRAGVRYLKRGVDEDGNVANFVETEVALTVFGHCLSFVQIRGSVPVFWMQQGYRYRPPLVISKTFAESLPAFSNHIQKMTECYGAPLTMVNLVEQSGREAQLAVSFLQHILHLNSVDVAYFTFDFHFRCRGLRFHKVADLISALSEQITMTGFCWVDKSGEMVREQHGVIRTNCVDCLDRTNVVQVIC</sequence>
<dbReference type="GO" id="GO:0005769">
    <property type="term" value="C:early endosome"/>
    <property type="evidence" value="ECO:0007669"/>
    <property type="project" value="TreeGrafter"/>
</dbReference>
<dbReference type="GO" id="GO:0046856">
    <property type="term" value="P:phosphatidylinositol dephosphorylation"/>
    <property type="evidence" value="ECO:0007669"/>
    <property type="project" value="TreeGrafter"/>
</dbReference>
<dbReference type="OrthoDB" id="405996at2759"/>
<dbReference type="AlphaFoldDB" id="A0A183E0A6"/>
<reference evidence="2 3" key="2">
    <citation type="submission" date="2018-11" db="EMBL/GenBank/DDBJ databases">
        <authorList>
            <consortium name="Pathogen Informatics"/>
        </authorList>
    </citation>
    <scope>NUCLEOTIDE SEQUENCE [LARGE SCALE GENOMIC DNA]</scope>
</reference>
<dbReference type="EMBL" id="UYRT01081214">
    <property type="protein sequence ID" value="VDN24094.1"/>
    <property type="molecule type" value="Genomic_DNA"/>
</dbReference>
<accession>A0A183E0A6</accession>
<evidence type="ECO:0000313" key="2">
    <source>
        <dbReference type="EMBL" id="VDN24094.1"/>
    </source>
</evidence>
<dbReference type="InterPro" id="IPR002013">
    <property type="entry name" value="SAC_dom"/>
</dbReference>
<dbReference type="PROSITE" id="PS50275">
    <property type="entry name" value="SAC"/>
    <property type="match status" value="1"/>
</dbReference>
<organism evidence="4">
    <name type="scientific">Gongylonema pulchrum</name>
    <dbReference type="NCBI Taxonomy" id="637853"/>
    <lineage>
        <taxon>Eukaryota</taxon>
        <taxon>Metazoa</taxon>
        <taxon>Ecdysozoa</taxon>
        <taxon>Nematoda</taxon>
        <taxon>Chromadorea</taxon>
        <taxon>Rhabditida</taxon>
        <taxon>Spirurina</taxon>
        <taxon>Spiruromorpha</taxon>
        <taxon>Spiruroidea</taxon>
        <taxon>Gongylonematidae</taxon>
        <taxon>Gongylonema</taxon>
    </lineage>
</organism>
<keyword evidence="3" id="KW-1185">Reference proteome</keyword>
<dbReference type="Proteomes" id="UP000271098">
    <property type="component" value="Unassembled WGS sequence"/>
</dbReference>
<evidence type="ECO:0000313" key="3">
    <source>
        <dbReference type="Proteomes" id="UP000271098"/>
    </source>
</evidence>
<feature type="domain" description="SAC" evidence="1">
    <location>
        <begin position="82"/>
        <end position="360"/>
    </location>
</feature>
<proteinExistence type="predicted"/>
<dbReference type="GO" id="GO:0045334">
    <property type="term" value="C:clathrin-coated endocytic vesicle"/>
    <property type="evidence" value="ECO:0007669"/>
    <property type="project" value="TreeGrafter"/>
</dbReference>
<gene>
    <name evidence="2" type="ORF">GPUH_LOCUS14397</name>
</gene>
<protein>
    <submittedName>
        <fullName evidence="4">SAC domain-containing protein</fullName>
    </submittedName>
</protein>
<reference evidence="4" key="1">
    <citation type="submission" date="2016-06" db="UniProtKB">
        <authorList>
            <consortium name="WormBaseParasite"/>
        </authorList>
    </citation>
    <scope>IDENTIFICATION</scope>
</reference>